<proteinExistence type="inferred from homology"/>
<dbReference type="PANTHER" id="PTHR21661:SF35">
    <property type="entry name" value="EPOXIDE HYDROLASE"/>
    <property type="match status" value="1"/>
</dbReference>
<dbReference type="GO" id="GO:0004301">
    <property type="term" value="F:epoxide hydrolase activity"/>
    <property type="evidence" value="ECO:0007669"/>
    <property type="project" value="TreeGrafter"/>
</dbReference>
<dbReference type="SUPFAM" id="SSF53474">
    <property type="entry name" value="alpha/beta-Hydrolases"/>
    <property type="match status" value="1"/>
</dbReference>
<keyword evidence="7" id="KW-1185">Reference proteome</keyword>
<sequence>MADQPKPYKISVPDESLQDLQQRLALSKFPTQLESFEQDPWDFGTPVKEVQRLIEYWKDGFDWRKAEAKLNELPQYQTQIEVDGFGSLDIHYVHQINTNKNAIPLLFSHGWPGSFIEVTKLLPMLKGDNNSPAFHVVAPSLPNFGFSSGVTRRGFCLQQYAEALHKLMIKLGYDQYVTQGGDWGFWITRTIGLLYPEHCQASHINMVLATPPRFTDNPWLALQHALLPYNDREKSGRERSKWFEHEGYGYNQIQSTKPQTIGAALEDSPVALLAWIYEKLHDWTDAYPWTDDEILTWISVYWFSAAGPAASVRIYYEAFHAETVKGKSYKDLISYTPHVKLGIAHLPREISVIPCSWAAGLGPVVQQSEHARGGHFAAWEVPEFIIQDLQAMFSKNGPCYGVVSGKDGY</sequence>
<dbReference type="GO" id="GO:0017000">
    <property type="term" value="P:antibiotic biosynthetic process"/>
    <property type="evidence" value="ECO:0007669"/>
    <property type="project" value="UniProtKB-ARBA"/>
</dbReference>
<dbReference type="PRINTS" id="PR00412">
    <property type="entry name" value="EPOXHYDRLASE"/>
</dbReference>
<comment type="caution">
    <text evidence="6">The sequence shown here is derived from an EMBL/GenBank/DDBJ whole genome shotgun (WGS) entry which is preliminary data.</text>
</comment>
<evidence type="ECO:0000256" key="4">
    <source>
        <dbReference type="PIRSR" id="PIRSR001112-1"/>
    </source>
</evidence>
<gene>
    <name evidence="6" type="ORF">PCG10_003666</name>
</gene>
<dbReference type="InterPro" id="IPR029058">
    <property type="entry name" value="AB_hydrolase_fold"/>
</dbReference>
<dbReference type="GO" id="GO:0097176">
    <property type="term" value="P:epoxide metabolic process"/>
    <property type="evidence" value="ECO:0007669"/>
    <property type="project" value="TreeGrafter"/>
</dbReference>
<evidence type="ECO:0000256" key="1">
    <source>
        <dbReference type="ARBA" id="ARBA00010088"/>
    </source>
</evidence>
<dbReference type="PANTHER" id="PTHR21661">
    <property type="entry name" value="EPOXIDE HYDROLASE 1-RELATED"/>
    <property type="match status" value="1"/>
</dbReference>
<accession>A0A9P5L7J3</accession>
<keyword evidence="2" id="KW-0058">Aromatic hydrocarbons catabolism</keyword>
<feature type="active site" description="Proton donor" evidence="4">
    <location>
        <position position="315"/>
    </location>
</feature>
<feature type="active site" description="Nucleophile" evidence="4">
    <location>
        <position position="182"/>
    </location>
</feature>
<name>A0A9P5L7J3_PENCR</name>
<evidence type="ECO:0000256" key="3">
    <source>
        <dbReference type="ARBA" id="ARBA00022801"/>
    </source>
</evidence>
<feature type="active site" description="Proton acceptor" evidence="4">
    <location>
        <position position="375"/>
    </location>
</feature>
<feature type="domain" description="Epoxide hydrolase N-terminal" evidence="5">
    <location>
        <begin position="5"/>
        <end position="118"/>
    </location>
</feature>
<evidence type="ECO:0000313" key="7">
    <source>
        <dbReference type="Proteomes" id="UP000701341"/>
    </source>
</evidence>
<keyword evidence="3" id="KW-0378">Hydrolase</keyword>
<evidence type="ECO:0000313" key="6">
    <source>
        <dbReference type="EMBL" id="KAF7530295.1"/>
    </source>
</evidence>
<dbReference type="InterPro" id="IPR010497">
    <property type="entry name" value="Epoxide_hydro_N"/>
</dbReference>
<organism evidence="6 7">
    <name type="scientific">Penicillium crustosum</name>
    <name type="common">Blue mold fungus</name>
    <dbReference type="NCBI Taxonomy" id="36656"/>
    <lineage>
        <taxon>Eukaryota</taxon>
        <taxon>Fungi</taxon>
        <taxon>Dikarya</taxon>
        <taxon>Ascomycota</taxon>
        <taxon>Pezizomycotina</taxon>
        <taxon>Eurotiomycetes</taxon>
        <taxon>Eurotiomycetidae</taxon>
        <taxon>Eurotiales</taxon>
        <taxon>Aspergillaceae</taxon>
        <taxon>Penicillium</taxon>
    </lineage>
</organism>
<dbReference type="PIRSF" id="PIRSF001112">
    <property type="entry name" value="Epoxide_hydrolase"/>
    <property type="match status" value="1"/>
</dbReference>
<dbReference type="Proteomes" id="UP000701341">
    <property type="component" value="Unassembled WGS sequence"/>
</dbReference>
<dbReference type="GO" id="GO:0072330">
    <property type="term" value="P:monocarboxylic acid biosynthetic process"/>
    <property type="evidence" value="ECO:0007669"/>
    <property type="project" value="UniProtKB-ARBA"/>
</dbReference>
<comment type="similarity">
    <text evidence="1">Belongs to the peptidase S33 family.</text>
</comment>
<evidence type="ECO:0000256" key="2">
    <source>
        <dbReference type="ARBA" id="ARBA00022797"/>
    </source>
</evidence>
<dbReference type="Pfam" id="PF06441">
    <property type="entry name" value="EHN"/>
    <property type="match status" value="1"/>
</dbReference>
<reference evidence="6" key="1">
    <citation type="submission" date="2020-02" db="EMBL/GenBank/DDBJ databases">
        <authorList>
            <person name="Lichtner F.J."/>
        </authorList>
    </citation>
    <scope>NUCLEOTIDE SEQUENCE</scope>
    <source>
        <strain evidence="6">G10</strain>
    </source>
</reference>
<dbReference type="AlphaFoldDB" id="A0A9P5L7J3"/>
<dbReference type="InterPro" id="IPR016292">
    <property type="entry name" value="Epoxide_hydrolase"/>
</dbReference>
<dbReference type="EMBL" id="JAAOZQ010000002">
    <property type="protein sequence ID" value="KAF7530295.1"/>
    <property type="molecule type" value="Genomic_DNA"/>
</dbReference>
<dbReference type="InterPro" id="IPR000639">
    <property type="entry name" value="Epox_hydrolase-like"/>
</dbReference>
<evidence type="ECO:0000259" key="5">
    <source>
        <dbReference type="Pfam" id="PF06441"/>
    </source>
</evidence>
<protein>
    <recommendedName>
        <fullName evidence="5">Epoxide hydrolase N-terminal domain-containing protein</fullName>
    </recommendedName>
</protein>
<dbReference type="Gene3D" id="3.40.50.1820">
    <property type="entry name" value="alpha/beta hydrolase"/>
    <property type="match status" value="1"/>
</dbReference>